<accession>A0A9W6D237</accession>
<dbReference type="RefSeq" id="WP_281791819.1">
    <property type="nucleotide sequence ID" value="NZ_BSDR01000001.1"/>
</dbReference>
<dbReference type="AlphaFoldDB" id="A0A9W6D237"/>
<dbReference type="PANTHER" id="PTHR42146">
    <property type="entry name" value="3',5'-CYCLIC-NUCLEOTIDE PHOSPHODIESTERASE"/>
    <property type="match status" value="1"/>
</dbReference>
<proteinExistence type="predicted"/>
<dbReference type="InterPro" id="IPR052968">
    <property type="entry name" value="Nucleotide_metab_enz"/>
</dbReference>
<evidence type="ECO:0008006" key="3">
    <source>
        <dbReference type="Google" id="ProtNLM"/>
    </source>
</evidence>
<evidence type="ECO:0000313" key="2">
    <source>
        <dbReference type="Proteomes" id="UP001144372"/>
    </source>
</evidence>
<comment type="caution">
    <text evidence="1">The sequence shown here is derived from an EMBL/GenBank/DDBJ whole genome shotgun (WGS) entry which is preliminary data.</text>
</comment>
<sequence length="301" mass="35151">MKCFFHSADLDGHCSGAIVKYAYPQCEMIGINYGQEFPWTQIERGEKVFMVDFCLEPFEDMLKLKEQCDLVWIDHHKTAIEESKKYFIENWAGIREIGKAACELTWLYLFHSVESSFPARPIPLTVHFLGRHDVWDHSDSRTLPFQYRMRLDDMNPENDEAMERWKFLFENPAPEVMERMIREGHLLQRYEEQQDAKFCRAYAFETELTGYSEEGGRAGRYRAICCNRGFTNSRVFNSVYDPQKHDLMIAFSRLPLPSRKWKVSLYATKENVDCGAIAKFFEGGGHKGAAGFQCSELPFDY</sequence>
<organism evidence="1 2">
    <name type="scientific">Desulforhabdus amnigena</name>
    <dbReference type="NCBI Taxonomy" id="40218"/>
    <lineage>
        <taxon>Bacteria</taxon>
        <taxon>Pseudomonadati</taxon>
        <taxon>Thermodesulfobacteriota</taxon>
        <taxon>Syntrophobacteria</taxon>
        <taxon>Syntrophobacterales</taxon>
        <taxon>Syntrophobacteraceae</taxon>
        <taxon>Desulforhabdus</taxon>
    </lineage>
</organism>
<dbReference type="Gene3D" id="3.10.310.30">
    <property type="match status" value="1"/>
</dbReference>
<dbReference type="InterPro" id="IPR038763">
    <property type="entry name" value="DHH_sf"/>
</dbReference>
<dbReference type="EMBL" id="BSDR01000001">
    <property type="protein sequence ID" value="GLI32785.1"/>
    <property type="molecule type" value="Genomic_DNA"/>
</dbReference>
<reference evidence="1" key="1">
    <citation type="submission" date="2022-12" db="EMBL/GenBank/DDBJ databases">
        <title>Reference genome sequencing for broad-spectrum identification of bacterial and archaeal isolates by mass spectrometry.</title>
        <authorList>
            <person name="Sekiguchi Y."/>
            <person name="Tourlousse D.M."/>
        </authorList>
    </citation>
    <scope>NUCLEOTIDE SEQUENCE</scope>
    <source>
        <strain evidence="1">ASRB1</strain>
    </source>
</reference>
<keyword evidence="2" id="KW-1185">Reference proteome</keyword>
<gene>
    <name evidence="1" type="ORF">DAMNIGENAA_02180</name>
</gene>
<name>A0A9W6D237_9BACT</name>
<protein>
    <recommendedName>
        <fullName evidence="3">DHHA1 domain-containing protein</fullName>
    </recommendedName>
</protein>
<dbReference type="SUPFAM" id="SSF64182">
    <property type="entry name" value="DHH phosphoesterases"/>
    <property type="match status" value="1"/>
</dbReference>
<dbReference type="PANTHER" id="PTHR42146:SF1">
    <property type="entry name" value="OLIGORIBONUCLEASE NRNB"/>
    <property type="match status" value="1"/>
</dbReference>
<evidence type="ECO:0000313" key="1">
    <source>
        <dbReference type="EMBL" id="GLI32785.1"/>
    </source>
</evidence>
<dbReference type="Proteomes" id="UP001144372">
    <property type="component" value="Unassembled WGS sequence"/>
</dbReference>